<protein>
    <recommendedName>
        <fullName evidence="2">histidine kinase</fullName>
        <ecNumber evidence="2">2.7.13.3</ecNumber>
    </recommendedName>
</protein>
<dbReference type="SMART" id="SM00388">
    <property type="entry name" value="HisKA"/>
    <property type="match status" value="1"/>
</dbReference>
<evidence type="ECO:0000256" key="1">
    <source>
        <dbReference type="ARBA" id="ARBA00000085"/>
    </source>
</evidence>
<dbReference type="EC" id="2.7.13.3" evidence="2"/>
<feature type="domain" description="Histidine kinase" evidence="8">
    <location>
        <begin position="190"/>
        <end position="403"/>
    </location>
</feature>
<evidence type="ECO:0000256" key="6">
    <source>
        <dbReference type="ARBA" id="ARBA00023012"/>
    </source>
</evidence>
<dbReference type="PANTHER" id="PTHR45453:SF1">
    <property type="entry name" value="PHOSPHATE REGULON SENSOR PROTEIN PHOR"/>
    <property type="match status" value="1"/>
</dbReference>
<evidence type="ECO:0000256" key="4">
    <source>
        <dbReference type="ARBA" id="ARBA00022679"/>
    </source>
</evidence>
<evidence type="ECO:0000259" key="8">
    <source>
        <dbReference type="PROSITE" id="PS50109"/>
    </source>
</evidence>
<feature type="transmembrane region" description="Helical" evidence="7">
    <location>
        <begin position="147"/>
        <end position="169"/>
    </location>
</feature>
<dbReference type="Gene3D" id="1.10.287.130">
    <property type="match status" value="1"/>
</dbReference>
<dbReference type="InterPro" id="IPR003661">
    <property type="entry name" value="HisK_dim/P_dom"/>
</dbReference>
<keyword evidence="3" id="KW-0597">Phosphoprotein</keyword>
<evidence type="ECO:0000256" key="2">
    <source>
        <dbReference type="ARBA" id="ARBA00012438"/>
    </source>
</evidence>
<dbReference type="GO" id="GO:0000155">
    <property type="term" value="F:phosphorelay sensor kinase activity"/>
    <property type="evidence" value="ECO:0007669"/>
    <property type="project" value="InterPro"/>
</dbReference>
<dbReference type="Pfam" id="PF00512">
    <property type="entry name" value="HisKA"/>
    <property type="match status" value="1"/>
</dbReference>
<dbReference type="SUPFAM" id="SSF55874">
    <property type="entry name" value="ATPase domain of HSP90 chaperone/DNA topoisomerase II/histidine kinase"/>
    <property type="match status" value="1"/>
</dbReference>
<evidence type="ECO:0000256" key="5">
    <source>
        <dbReference type="ARBA" id="ARBA00022777"/>
    </source>
</evidence>
<dbReference type="PRINTS" id="PR00344">
    <property type="entry name" value="BCTRLSENSOR"/>
</dbReference>
<keyword evidence="7" id="KW-0472">Membrane</keyword>
<dbReference type="Pfam" id="PF02518">
    <property type="entry name" value="HATPase_c"/>
    <property type="match status" value="1"/>
</dbReference>
<dbReference type="InterPro" id="IPR004358">
    <property type="entry name" value="Sig_transdc_His_kin-like_C"/>
</dbReference>
<evidence type="ECO:0000256" key="7">
    <source>
        <dbReference type="SAM" id="Phobius"/>
    </source>
</evidence>
<dbReference type="InterPro" id="IPR005467">
    <property type="entry name" value="His_kinase_dom"/>
</dbReference>
<dbReference type="EMBL" id="JNSK01000009">
    <property type="protein sequence ID" value="KGA19763.1"/>
    <property type="molecule type" value="Genomic_DNA"/>
</dbReference>
<keyword evidence="7" id="KW-1133">Transmembrane helix</keyword>
<dbReference type="SUPFAM" id="SSF47384">
    <property type="entry name" value="Homodimeric domain of signal transducing histidine kinase"/>
    <property type="match status" value="1"/>
</dbReference>
<sequence>MNQRFRVTFFSILITTLVSLGIGGFALDDSHRAALRQVDSRLDFVIQSALQNQDDLLNAALFALDAGRIDATVVLVTPRGEQISLTESSERFALDTSVANISASIVRSISINSDNPYRMRTIALPEEEFLVVAISIADLEREWRENIARLLAILFGANMIAIALSFLLLRNNSRKMEQESLVRMQRFLSDAAHELRTPLTVIKGYSELLGSNKIAAKDDQDKAFQRVDHEVKRMESLINDLLLTAELNEATHLDFEQYDISTALVTHLKDFQILSPDRSIESMIQPELAIKASSDHLDRMIQNIFSNIRRHTPVDAPVRVQLKSKGKEIHVRIEDGGPGLPEDAYNKASYEFERFDRSRSRDTGGSGLGLSIIAAIVKEHSGSISLSKSPLGGLAIQIQLPVK</sequence>
<comment type="catalytic activity">
    <reaction evidence="1">
        <text>ATP + protein L-histidine = ADP + protein N-phospho-L-histidine.</text>
        <dbReference type="EC" id="2.7.13.3"/>
    </reaction>
</comment>
<dbReference type="InterPro" id="IPR003594">
    <property type="entry name" value="HATPase_dom"/>
</dbReference>
<accession>A0A094SMG6</accession>
<dbReference type="InterPro" id="IPR036097">
    <property type="entry name" value="HisK_dim/P_sf"/>
</dbReference>
<evidence type="ECO:0000256" key="3">
    <source>
        <dbReference type="ARBA" id="ARBA00022553"/>
    </source>
</evidence>
<dbReference type="AlphaFoldDB" id="A0A094SMG6"/>
<dbReference type="GO" id="GO:0016036">
    <property type="term" value="P:cellular response to phosphate starvation"/>
    <property type="evidence" value="ECO:0007669"/>
    <property type="project" value="TreeGrafter"/>
</dbReference>
<keyword evidence="5" id="KW-0418">Kinase</keyword>
<reference evidence="9" key="1">
    <citation type="submission" date="2014-05" db="EMBL/GenBank/DDBJ databases">
        <title>Key roles for freshwater Actinobacteria revealed by deep metagenomic sequencing.</title>
        <authorList>
            <person name="Ghai R."/>
            <person name="Mizuno C.M."/>
            <person name="Picazo A."/>
            <person name="Camacho A."/>
            <person name="Rodriguez-Valera F."/>
        </authorList>
    </citation>
    <scope>NUCLEOTIDE SEQUENCE</scope>
</reference>
<feature type="transmembrane region" description="Helical" evidence="7">
    <location>
        <begin position="7"/>
        <end position="27"/>
    </location>
</feature>
<name>A0A094SMG6_9ZZZZ</name>
<dbReference type="GO" id="GO:0004721">
    <property type="term" value="F:phosphoprotein phosphatase activity"/>
    <property type="evidence" value="ECO:0007669"/>
    <property type="project" value="TreeGrafter"/>
</dbReference>
<comment type="caution">
    <text evidence="9">The sequence shown here is derived from an EMBL/GenBank/DDBJ whole genome shotgun (WGS) entry which is preliminary data.</text>
</comment>
<evidence type="ECO:0000313" key="9">
    <source>
        <dbReference type="EMBL" id="KGA19763.1"/>
    </source>
</evidence>
<dbReference type="PANTHER" id="PTHR45453">
    <property type="entry name" value="PHOSPHATE REGULON SENSOR PROTEIN PHOR"/>
    <property type="match status" value="1"/>
</dbReference>
<dbReference type="GO" id="GO:0005886">
    <property type="term" value="C:plasma membrane"/>
    <property type="evidence" value="ECO:0007669"/>
    <property type="project" value="TreeGrafter"/>
</dbReference>
<keyword evidence="7" id="KW-0812">Transmembrane</keyword>
<dbReference type="SMART" id="SM00387">
    <property type="entry name" value="HATPase_c"/>
    <property type="match status" value="1"/>
</dbReference>
<keyword evidence="6" id="KW-0902">Two-component regulatory system</keyword>
<keyword evidence="4" id="KW-0808">Transferase</keyword>
<organism evidence="9">
    <name type="scientific">freshwater metagenome</name>
    <dbReference type="NCBI Taxonomy" id="449393"/>
    <lineage>
        <taxon>unclassified sequences</taxon>
        <taxon>metagenomes</taxon>
        <taxon>ecological metagenomes</taxon>
    </lineage>
</organism>
<dbReference type="InterPro" id="IPR036890">
    <property type="entry name" value="HATPase_C_sf"/>
</dbReference>
<proteinExistence type="predicted"/>
<dbReference type="CDD" id="cd00082">
    <property type="entry name" value="HisKA"/>
    <property type="match status" value="1"/>
</dbReference>
<dbReference type="InterPro" id="IPR050351">
    <property type="entry name" value="BphY/WalK/GraS-like"/>
</dbReference>
<dbReference type="PROSITE" id="PS50109">
    <property type="entry name" value="HIS_KIN"/>
    <property type="match status" value="1"/>
</dbReference>
<dbReference type="Gene3D" id="3.30.565.10">
    <property type="entry name" value="Histidine kinase-like ATPase, C-terminal domain"/>
    <property type="match status" value="1"/>
</dbReference>
<gene>
    <name evidence="9" type="ORF">GM50_4610</name>
</gene>
<dbReference type="FunFam" id="1.10.287.130:FF:000001">
    <property type="entry name" value="Two-component sensor histidine kinase"/>
    <property type="match status" value="1"/>
</dbReference>